<dbReference type="AlphaFoldDB" id="A0A9W7Y125"/>
<dbReference type="EMBL" id="JANBOJ010000137">
    <property type="protein sequence ID" value="KAJ1721982.1"/>
    <property type="molecule type" value="Genomic_DNA"/>
</dbReference>
<feature type="compositionally biased region" description="Low complexity" evidence="1">
    <location>
        <begin position="34"/>
        <end position="50"/>
    </location>
</feature>
<evidence type="ECO:0000313" key="3">
    <source>
        <dbReference type="Proteomes" id="UP001149813"/>
    </source>
</evidence>
<dbReference type="Proteomes" id="UP001149813">
    <property type="component" value="Unassembled WGS sequence"/>
</dbReference>
<dbReference type="OrthoDB" id="5544375at2759"/>
<evidence type="ECO:0000313" key="2">
    <source>
        <dbReference type="EMBL" id="KAJ1721982.1"/>
    </source>
</evidence>
<sequence>MGASNSKSEKVYVYANDVPIGFTPQLKEKLVNEAATSTQQQQTPAKQPAADSGASGLEDKVDALVARELARILEKREIDDANARDRHASTAELLADIRDIQRQIDTSPATASPAFGAAIAARDRVASCLRDNAAHARALDCWREVADFRAAAATLERQFAAAGSK</sequence>
<comment type="caution">
    <text evidence="2">The sequence shown here is derived from an EMBL/GenBank/DDBJ whole genome shotgun (WGS) entry which is preliminary data.</text>
</comment>
<reference evidence="2" key="1">
    <citation type="submission" date="2022-07" db="EMBL/GenBank/DDBJ databases">
        <title>Phylogenomic reconstructions and comparative analyses of Kickxellomycotina fungi.</title>
        <authorList>
            <person name="Reynolds N.K."/>
            <person name="Stajich J.E."/>
            <person name="Barry K."/>
            <person name="Grigoriev I.V."/>
            <person name="Crous P."/>
            <person name="Smith M.E."/>
        </authorList>
    </citation>
    <scope>NUCLEOTIDE SEQUENCE</scope>
    <source>
        <strain evidence="2">NBRC 32514</strain>
    </source>
</reference>
<feature type="region of interest" description="Disordered" evidence="1">
    <location>
        <begin position="31"/>
        <end position="57"/>
    </location>
</feature>
<name>A0A9W7Y125_9FUNG</name>
<protein>
    <recommendedName>
        <fullName evidence="4">DUF1690-domain-containing protein</fullName>
    </recommendedName>
</protein>
<keyword evidence="3" id="KW-1185">Reference proteome</keyword>
<dbReference type="InterPro" id="IPR012471">
    <property type="entry name" value="DUF1690"/>
</dbReference>
<gene>
    <name evidence="2" type="ORF">LPJ53_003555</name>
</gene>
<organism evidence="2 3">
    <name type="scientific">Coemansia erecta</name>
    <dbReference type="NCBI Taxonomy" id="147472"/>
    <lineage>
        <taxon>Eukaryota</taxon>
        <taxon>Fungi</taxon>
        <taxon>Fungi incertae sedis</taxon>
        <taxon>Zoopagomycota</taxon>
        <taxon>Kickxellomycotina</taxon>
        <taxon>Kickxellomycetes</taxon>
        <taxon>Kickxellales</taxon>
        <taxon>Kickxellaceae</taxon>
        <taxon>Coemansia</taxon>
    </lineage>
</organism>
<proteinExistence type="predicted"/>
<evidence type="ECO:0008006" key="4">
    <source>
        <dbReference type="Google" id="ProtNLM"/>
    </source>
</evidence>
<dbReference type="Pfam" id="PF07956">
    <property type="entry name" value="DUF1690"/>
    <property type="match status" value="1"/>
</dbReference>
<accession>A0A9W7Y125</accession>
<evidence type="ECO:0000256" key="1">
    <source>
        <dbReference type="SAM" id="MobiDB-lite"/>
    </source>
</evidence>